<gene>
    <name evidence="8" type="ORF">D7322_18775</name>
</gene>
<evidence type="ECO:0000259" key="6">
    <source>
        <dbReference type="Pfam" id="PF07980"/>
    </source>
</evidence>
<evidence type="ECO:0000256" key="1">
    <source>
        <dbReference type="ARBA" id="ARBA00004442"/>
    </source>
</evidence>
<dbReference type="RefSeq" id="WP_121125784.1">
    <property type="nucleotide sequence ID" value="NZ_RBWS01000015.1"/>
</dbReference>
<evidence type="ECO:0000256" key="3">
    <source>
        <dbReference type="ARBA" id="ARBA00022729"/>
    </source>
</evidence>
<evidence type="ECO:0000256" key="2">
    <source>
        <dbReference type="ARBA" id="ARBA00006275"/>
    </source>
</evidence>
<feature type="domain" description="RagB/SusD" evidence="6">
    <location>
        <begin position="306"/>
        <end position="405"/>
    </location>
</feature>
<evidence type="ECO:0000313" key="9">
    <source>
        <dbReference type="Proteomes" id="UP000282423"/>
    </source>
</evidence>
<comment type="similarity">
    <text evidence="2">Belongs to the SusD family.</text>
</comment>
<dbReference type="PROSITE" id="PS51257">
    <property type="entry name" value="PROKAR_LIPOPROTEIN"/>
    <property type="match status" value="1"/>
</dbReference>
<feature type="domain" description="SusD-like N-terminal" evidence="7">
    <location>
        <begin position="17"/>
        <end position="218"/>
    </location>
</feature>
<dbReference type="Gene3D" id="1.25.40.390">
    <property type="match status" value="1"/>
</dbReference>
<keyword evidence="9" id="KW-1185">Reference proteome</keyword>
<dbReference type="InterPro" id="IPR012944">
    <property type="entry name" value="SusD_RagB_dom"/>
</dbReference>
<dbReference type="OrthoDB" id="653598at2"/>
<evidence type="ECO:0000313" key="8">
    <source>
        <dbReference type="EMBL" id="RKO69924.1"/>
    </source>
</evidence>
<dbReference type="InterPro" id="IPR011990">
    <property type="entry name" value="TPR-like_helical_dom_sf"/>
</dbReference>
<dbReference type="InterPro" id="IPR033985">
    <property type="entry name" value="SusD-like_N"/>
</dbReference>
<protein>
    <submittedName>
        <fullName evidence="8">RagB/SusD family nutrient uptake outer membrane protein</fullName>
    </submittedName>
</protein>
<dbReference type="AlphaFoldDB" id="A0A420VUC9"/>
<dbReference type="EMBL" id="RBWS01000015">
    <property type="protein sequence ID" value="RKO69924.1"/>
    <property type="molecule type" value="Genomic_DNA"/>
</dbReference>
<sequence length="445" mass="50187">MKITLIIILCLFTSCGKFLDEKSSNKLAVPVSISDLQALLDNQSMINDKRTPAFLQASADDYFLPENVLNGLAAEEKLLYTWKPFDYYFGNDWSAAYHVVYTANYCLERLEKIPKTAENTASWDNVYGSARFLKAYCYLGLVWAFCREYDPDGSNDSRGIVLRNSSDFNVPSVFYTVGESYAEIIRLAEDCLQYLPEKPLVKARPSVPAAHSLLARALLSMGRYGQALIHSEKALLIDKALINFNSPADGIAINSETPFGKFTKETIFYSEMSQNFNIFHPGRAFADTALMALFEAGDLRLKAYYQSDGGYYKFKGTHSNTISSLFSGLTTAEMYLISAECHARAGNLAEGVRYLNTFRKSRWDASTAYQDIPADSKEKILGNVLDERRRELAMRGIRWSDIKRLNREGYGITLKRVLGEETIVLQPGSDSYILPLPKDLEKFFE</sequence>
<dbReference type="SUPFAM" id="SSF48452">
    <property type="entry name" value="TPR-like"/>
    <property type="match status" value="1"/>
</dbReference>
<accession>A0A420VUC9</accession>
<keyword evidence="5" id="KW-0998">Cell outer membrane</keyword>
<dbReference type="GO" id="GO:0009279">
    <property type="term" value="C:cell outer membrane"/>
    <property type="evidence" value="ECO:0007669"/>
    <property type="project" value="UniProtKB-SubCell"/>
</dbReference>
<dbReference type="Pfam" id="PF07980">
    <property type="entry name" value="SusD_RagB"/>
    <property type="match status" value="1"/>
</dbReference>
<evidence type="ECO:0000256" key="5">
    <source>
        <dbReference type="ARBA" id="ARBA00023237"/>
    </source>
</evidence>
<keyword evidence="3" id="KW-0732">Signal</keyword>
<comment type="subcellular location">
    <subcellularLocation>
        <location evidence="1">Cell outer membrane</location>
    </subcellularLocation>
</comment>
<keyword evidence="4" id="KW-0472">Membrane</keyword>
<dbReference type="Proteomes" id="UP000282423">
    <property type="component" value="Unassembled WGS sequence"/>
</dbReference>
<organism evidence="8 9">
    <name type="scientific">Sphingobacterium puteale</name>
    <dbReference type="NCBI Taxonomy" id="2420510"/>
    <lineage>
        <taxon>Bacteria</taxon>
        <taxon>Pseudomonadati</taxon>
        <taxon>Bacteroidota</taxon>
        <taxon>Sphingobacteriia</taxon>
        <taxon>Sphingobacteriales</taxon>
        <taxon>Sphingobacteriaceae</taxon>
        <taxon>Sphingobacterium</taxon>
    </lineage>
</organism>
<evidence type="ECO:0000256" key="4">
    <source>
        <dbReference type="ARBA" id="ARBA00023136"/>
    </source>
</evidence>
<reference evidence="8 9" key="1">
    <citation type="submission" date="2018-10" db="EMBL/GenBank/DDBJ databases">
        <title>Sphingobacterium sp. M05W1-28.</title>
        <authorList>
            <person name="Cai H."/>
        </authorList>
    </citation>
    <scope>NUCLEOTIDE SEQUENCE [LARGE SCALE GENOMIC DNA]</scope>
    <source>
        <strain evidence="8 9">M05W1-28</strain>
    </source>
</reference>
<dbReference type="Pfam" id="PF14322">
    <property type="entry name" value="SusD-like_3"/>
    <property type="match status" value="1"/>
</dbReference>
<evidence type="ECO:0000259" key="7">
    <source>
        <dbReference type="Pfam" id="PF14322"/>
    </source>
</evidence>
<comment type="caution">
    <text evidence="8">The sequence shown here is derived from an EMBL/GenBank/DDBJ whole genome shotgun (WGS) entry which is preliminary data.</text>
</comment>
<name>A0A420VUC9_9SPHI</name>
<proteinExistence type="inferred from homology"/>